<accession>A0AAD1WT79</accession>
<name>A0AAD1WT79_PELCU</name>
<dbReference type="EMBL" id="OW240922">
    <property type="protein sequence ID" value="CAH2322202.1"/>
    <property type="molecule type" value="Genomic_DNA"/>
</dbReference>
<protein>
    <submittedName>
        <fullName evidence="1">Uncharacterized protein</fullName>
    </submittedName>
</protein>
<evidence type="ECO:0000313" key="1">
    <source>
        <dbReference type="EMBL" id="CAH2322202.1"/>
    </source>
</evidence>
<feature type="non-terminal residue" evidence="1">
    <location>
        <position position="53"/>
    </location>
</feature>
<feature type="non-terminal residue" evidence="1">
    <location>
        <position position="1"/>
    </location>
</feature>
<sequence length="53" mass="5907">WPPGHAQVTSWLPHRLPSTKVVDVGKHPAHYQVYGMGQPERARAVSSAIHLRV</sequence>
<organism evidence="1 2">
    <name type="scientific">Pelobates cultripes</name>
    <name type="common">Western spadefoot toad</name>
    <dbReference type="NCBI Taxonomy" id="61616"/>
    <lineage>
        <taxon>Eukaryota</taxon>
        <taxon>Metazoa</taxon>
        <taxon>Chordata</taxon>
        <taxon>Craniata</taxon>
        <taxon>Vertebrata</taxon>
        <taxon>Euteleostomi</taxon>
        <taxon>Amphibia</taxon>
        <taxon>Batrachia</taxon>
        <taxon>Anura</taxon>
        <taxon>Pelobatoidea</taxon>
        <taxon>Pelobatidae</taxon>
        <taxon>Pelobates</taxon>
    </lineage>
</organism>
<gene>
    <name evidence="1" type="ORF">PECUL_23A006858</name>
</gene>
<evidence type="ECO:0000313" key="2">
    <source>
        <dbReference type="Proteomes" id="UP001295444"/>
    </source>
</evidence>
<keyword evidence="2" id="KW-1185">Reference proteome</keyword>
<dbReference type="Proteomes" id="UP001295444">
    <property type="component" value="Chromosome 11"/>
</dbReference>
<dbReference type="AlphaFoldDB" id="A0AAD1WT79"/>
<proteinExistence type="predicted"/>
<reference evidence="1" key="1">
    <citation type="submission" date="2022-03" db="EMBL/GenBank/DDBJ databases">
        <authorList>
            <person name="Alioto T."/>
            <person name="Alioto T."/>
            <person name="Gomez Garrido J."/>
        </authorList>
    </citation>
    <scope>NUCLEOTIDE SEQUENCE</scope>
</reference>